<comment type="similarity">
    <text evidence="3">Belongs to the UbiH/COQ6 family.</text>
</comment>
<keyword evidence="7 9" id="KW-0503">Monooxygenase</keyword>
<keyword evidence="10" id="KW-1185">Reference proteome</keyword>
<dbReference type="RefSeq" id="WP_249697452.1">
    <property type="nucleotide sequence ID" value="NZ_JAMFLX010000001.1"/>
</dbReference>
<accession>A0ABT0PBM8</accession>
<dbReference type="Proteomes" id="UP001203338">
    <property type="component" value="Unassembled WGS sequence"/>
</dbReference>
<dbReference type="InterPro" id="IPR002938">
    <property type="entry name" value="FAD-bd"/>
</dbReference>
<organism evidence="9 10">
    <name type="scientific">Parendozoicomonas callyspongiae</name>
    <dbReference type="NCBI Taxonomy" id="2942213"/>
    <lineage>
        <taxon>Bacteria</taxon>
        <taxon>Pseudomonadati</taxon>
        <taxon>Pseudomonadota</taxon>
        <taxon>Gammaproteobacteria</taxon>
        <taxon>Oceanospirillales</taxon>
        <taxon>Endozoicomonadaceae</taxon>
        <taxon>Parendozoicomonas</taxon>
    </lineage>
</organism>
<dbReference type="GO" id="GO:0004497">
    <property type="term" value="F:monooxygenase activity"/>
    <property type="evidence" value="ECO:0007669"/>
    <property type="project" value="UniProtKB-KW"/>
</dbReference>
<comment type="pathway">
    <text evidence="2">Cofactor biosynthesis; ubiquinone biosynthesis.</text>
</comment>
<keyword evidence="5" id="KW-0274">FAD</keyword>
<comment type="caution">
    <text evidence="9">The sequence shown here is derived from an EMBL/GenBank/DDBJ whole genome shotgun (WGS) entry which is preliminary data.</text>
</comment>
<keyword evidence="4" id="KW-0285">Flavoprotein</keyword>
<evidence type="ECO:0000256" key="2">
    <source>
        <dbReference type="ARBA" id="ARBA00004749"/>
    </source>
</evidence>
<dbReference type="InterPro" id="IPR051205">
    <property type="entry name" value="UbiH/COQ6_monooxygenase"/>
</dbReference>
<gene>
    <name evidence="9" type="ORF">M3P05_01460</name>
</gene>
<evidence type="ECO:0000256" key="6">
    <source>
        <dbReference type="ARBA" id="ARBA00023002"/>
    </source>
</evidence>
<reference evidence="9 10" key="1">
    <citation type="submission" date="2022-05" db="EMBL/GenBank/DDBJ databases">
        <authorList>
            <person name="Park J.-S."/>
        </authorList>
    </citation>
    <scope>NUCLEOTIDE SEQUENCE [LARGE SCALE GENOMIC DNA]</scope>
    <source>
        <strain evidence="9 10">2012CJ34-2</strain>
    </source>
</reference>
<evidence type="ECO:0000313" key="9">
    <source>
        <dbReference type="EMBL" id="MCL6268621.1"/>
    </source>
</evidence>
<dbReference type="EMBL" id="JAMFLX010000001">
    <property type="protein sequence ID" value="MCL6268621.1"/>
    <property type="molecule type" value="Genomic_DNA"/>
</dbReference>
<evidence type="ECO:0000256" key="1">
    <source>
        <dbReference type="ARBA" id="ARBA00001974"/>
    </source>
</evidence>
<dbReference type="InterPro" id="IPR010971">
    <property type="entry name" value="UbiH/COQ6"/>
</dbReference>
<dbReference type="PANTHER" id="PTHR43876:SF10">
    <property type="entry name" value="3-DEMETHOXYUBIQUINOL 3-HYDROXYLASE"/>
    <property type="match status" value="1"/>
</dbReference>
<feature type="domain" description="FAD-binding" evidence="8">
    <location>
        <begin position="162"/>
        <end position="359"/>
    </location>
</feature>
<dbReference type="Gene3D" id="3.50.50.60">
    <property type="entry name" value="FAD/NAD(P)-binding domain"/>
    <property type="match status" value="2"/>
</dbReference>
<dbReference type="Pfam" id="PF01494">
    <property type="entry name" value="FAD_binding_3"/>
    <property type="match status" value="1"/>
</dbReference>
<keyword evidence="6" id="KW-0560">Oxidoreductase</keyword>
<name>A0ABT0PBM8_9GAMM</name>
<evidence type="ECO:0000259" key="8">
    <source>
        <dbReference type="Pfam" id="PF01494"/>
    </source>
</evidence>
<proteinExistence type="inferred from homology"/>
<evidence type="ECO:0000313" key="10">
    <source>
        <dbReference type="Proteomes" id="UP001203338"/>
    </source>
</evidence>
<evidence type="ECO:0000256" key="7">
    <source>
        <dbReference type="ARBA" id="ARBA00023033"/>
    </source>
</evidence>
<evidence type="ECO:0000256" key="4">
    <source>
        <dbReference type="ARBA" id="ARBA00022630"/>
    </source>
</evidence>
<dbReference type="PANTHER" id="PTHR43876">
    <property type="entry name" value="UBIQUINONE BIOSYNTHESIS MONOOXYGENASE COQ6, MITOCHONDRIAL"/>
    <property type="match status" value="1"/>
</dbReference>
<evidence type="ECO:0000256" key="3">
    <source>
        <dbReference type="ARBA" id="ARBA00005349"/>
    </source>
</evidence>
<dbReference type="NCBIfam" id="TIGR01988">
    <property type="entry name" value="Ubi-OHases"/>
    <property type="match status" value="1"/>
</dbReference>
<dbReference type="PRINTS" id="PR00420">
    <property type="entry name" value="RNGMNOXGNASE"/>
</dbReference>
<comment type="cofactor">
    <cofactor evidence="1">
        <name>FAD</name>
        <dbReference type="ChEBI" id="CHEBI:57692"/>
    </cofactor>
</comment>
<dbReference type="InterPro" id="IPR036188">
    <property type="entry name" value="FAD/NAD-bd_sf"/>
</dbReference>
<dbReference type="SUPFAM" id="SSF51905">
    <property type="entry name" value="FAD/NAD(P)-binding domain"/>
    <property type="match status" value="1"/>
</dbReference>
<evidence type="ECO:0000256" key="5">
    <source>
        <dbReference type="ARBA" id="ARBA00022827"/>
    </source>
</evidence>
<sequence length="415" mass="46131">MGQYDVVIAGAGMVGAAIGCALGQAGMKVALVDPVQPEAFNPESVPDLRVSALSPASEAFLHKLGAWNHIRSMRLCPYRRMAVWEKLKEPLSTRTVSSRFNQTMFDCTEVDTDRLGYIVENRVTQLALHSVMETCSNIELFCPASPRKLSLNQSLPTLSLDNGEEVKGKLIIGADGANSFIRREAGIGLSSEDYEQRALVATVEIPTGPLDITWQAFTATGPLALLPLPNIGHKSYASLVWYNQPEAVADLMEKTDEQFLEAVRKQYPEELPEMLKLNERGWFKLTRRHASTYIKKGVALVGDAAHTINPLAGQGVKLGFQDAECLTDLLINAWENGHDISDKSILENYELKRRPENRKMQLVMDGFYHLFSNENAPLKFVRNIGLTVAGHFPYGRKKVMRYAMGLEEAPRWPLG</sequence>
<protein>
    <submittedName>
        <fullName evidence="9">FAD-dependent monooxygenase</fullName>
    </submittedName>
</protein>